<feature type="domain" description="PSP1 C-terminal" evidence="2">
    <location>
        <begin position="81"/>
        <end position="166"/>
    </location>
</feature>
<feature type="region of interest" description="Disordered" evidence="1">
    <location>
        <begin position="51"/>
        <end position="76"/>
    </location>
</feature>
<evidence type="ECO:0000256" key="1">
    <source>
        <dbReference type="SAM" id="MobiDB-lite"/>
    </source>
</evidence>
<accession>A0A7W5DWM1</accession>
<name>A0A7W5DWM1_9BACT</name>
<dbReference type="RefSeq" id="WP_184303877.1">
    <property type="nucleotide sequence ID" value="NZ_JACHXU010000004.1"/>
</dbReference>
<keyword evidence="4" id="KW-1185">Reference proteome</keyword>
<evidence type="ECO:0000313" key="3">
    <source>
        <dbReference type="EMBL" id="MBB3205906.1"/>
    </source>
</evidence>
<sequence>MTAHLVRIGFAGDCFVAVSLVESATFTRGSEVLVQTPRGIELGEVLGEVSVNNAGSGDTQSGDMQSGNAGSEEEDAPTARLRIIRSLTEEDRLLVERLQRYKRDAVRRCQDVLASSDSDAVLLDVDQLFDGNTLVLHFLGPVDALGREITDQIVAEYEARVQSIRLAELMTHGCGPDCGTEAGGGCGTGGGCASCAVAGACTK</sequence>
<dbReference type="Proteomes" id="UP000536179">
    <property type="component" value="Unassembled WGS sequence"/>
</dbReference>
<comment type="caution">
    <text evidence="3">The sequence shown here is derived from an EMBL/GenBank/DDBJ whole genome shotgun (WGS) entry which is preliminary data.</text>
</comment>
<dbReference type="PROSITE" id="PS51411">
    <property type="entry name" value="PSP1_C"/>
    <property type="match status" value="1"/>
</dbReference>
<dbReference type="AlphaFoldDB" id="A0A7W5DWM1"/>
<evidence type="ECO:0000313" key="4">
    <source>
        <dbReference type="Proteomes" id="UP000536179"/>
    </source>
</evidence>
<dbReference type="Pfam" id="PF04468">
    <property type="entry name" value="PSP1"/>
    <property type="match status" value="1"/>
</dbReference>
<reference evidence="3 4" key="1">
    <citation type="submission" date="2020-08" db="EMBL/GenBank/DDBJ databases">
        <title>Genomic Encyclopedia of Type Strains, Phase III (KMG-III): the genomes of soil and plant-associated and newly described type strains.</title>
        <authorList>
            <person name="Whitman W."/>
        </authorList>
    </citation>
    <scope>NUCLEOTIDE SEQUENCE [LARGE SCALE GENOMIC DNA]</scope>
    <source>
        <strain evidence="3 4">CECT 8075</strain>
    </source>
</reference>
<organism evidence="3 4">
    <name type="scientific">Aporhodopirellula rubra</name>
    <dbReference type="NCBI Taxonomy" id="980271"/>
    <lineage>
        <taxon>Bacteria</taxon>
        <taxon>Pseudomonadati</taxon>
        <taxon>Planctomycetota</taxon>
        <taxon>Planctomycetia</taxon>
        <taxon>Pirellulales</taxon>
        <taxon>Pirellulaceae</taxon>
        <taxon>Aporhodopirellula</taxon>
    </lineage>
</organism>
<dbReference type="EMBL" id="JACHXU010000004">
    <property type="protein sequence ID" value="MBB3205906.1"/>
    <property type="molecule type" value="Genomic_DNA"/>
</dbReference>
<gene>
    <name evidence="3" type="ORF">FHS27_001710</name>
</gene>
<dbReference type="InterPro" id="IPR007557">
    <property type="entry name" value="PSP1_C"/>
</dbReference>
<proteinExistence type="predicted"/>
<evidence type="ECO:0000259" key="2">
    <source>
        <dbReference type="PROSITE" id="PS51411"/>
    </source>
</evidence>
<feature type="compositionally biased region" description="Polar residues" evidence="1">
    <location>
        <begin position="51"/>
        <end position="69"/>
    </location>
</feature>
<protein>
    <submittedName>
        <fullName evidence="3">Cell fate regulator YaaT (PSP1 superfamily)</fullName>
    </submittedName>
</protein>